<dbReference type="EMBL" id="KZ825377">
    <property type="protein sequence ID" value="RAH42216.1"/>
    <property type="molecule type" value="Genomic_DNA"/>
</dbReference>
<dbReference type="Proteomes" id="UP000249057">
    <property type="component" value="Unassembled WGS sequence"/>
</dbReference>
<evidence type="ECO:0000313" key="2">
    <source>
        <dbReference type="Proteomes" id="UP000249057"/>
    </source>
</evidence>
<protein>
    <submittedName>
        <fullName evidence="1">Uncharacterized protein</fullName>
    </submittedName>
</protein>
<accession>A0ACD1FZ08</accession>
<proteinExistence type="predicted"/>
<sequence length="313" mass="35996">MHLIEVFFFSDNGIFLEYVKDISLSSRLQKIHIRDHKTIVVTKMNNLAQAVTFLESPNLAHSNLQPKNILLDCNRLKLSNFNYTAEIGTNYKACLTPYSRILNSNETDQEEYKTFEQFALGFLFYFINYGFEVYKNQYLTKDPYEHGPKVVDLLQNIKFLKLDYDPLIDNIIDKCWHNKYGTVSELAAHTKTLLDERHGEGSEGEGSNEVRILIESSSIARRGMVIGLVIHGLWYGLGNWWMSVSPSTNGEVAIAEQAKGDSCDDVDKNLLEEEFLLKKQVCLDLEKRGLLRLLCSGEPEQMGFTFDWYRHSP</sequence>
<evidence type="ECO:0000313" key="1">
    <source>
        <dbReference type="EMBL" id="RAH42216.1"/>
    </source>
</evidence>
<name>A0ACD1FZ08_9EURO</name>
<gene>
    <name evidence="1" type="ORF">BO95DRAFT_456029</name>
</gene>
<keyword evidence="2" id="KW-1185">Reference proteome</keyword>
<organism evidence="1 2">
    <name type="scientific">Aspergillus brunneoviolaceus CBS 621.78</name>
    <dbReference type="NCBI Taxonomy" id="1450534"/>
    <lineage>
        <taxon>Eukaryota</taxon>
        <taxon>Fungi</taxon>
        <taxon>Dikarya</taxon>
        <taxon>Ascomycota</taxon>
        <taxon>Pezizomycotina</taxon>
        <taxon>Eurotiomycetes</taxon>
        <taxon>Eurotiomycetidae</taxon>
        <taxon>Eurotiales</taxon>
        <taxon>Aspergillaceae</taxon>
        <taxon>Aspergillus</taxon>
        <taxon>Aspergillus subgen. Circumdati</taxon>
    </lineage>
</organism>
<reference evidence="1" key="1">
    <citation type="submission" date="2018-02" db="EMBL/GenBank/DDBJ databases">
        <title>The genomes of Aspergillus section Nigri reveals drivers in fungal speciation.</title>
        <authorList>
            <consortium name="DOE Joint Genome Institute"/>
            <person name="Vesth T.C."/>
            <person name="Nybo J."/>
            <person name="Theobald S."/>
            <person name="Brandl J."/>
            <person name="Frisvad J.C."/>
            <person name="Nielsen K.F."/>
            <person name="Lyhne E.K."/>
            <person name="Kogle M.E."/>
            <person name="Kuo A."/>
            <person name="Riley R."/>
            <person name="Clum A."/>
            <person name="Nolan M."/>
            <person name="Lipzen A."/>
            <person name="Salamov A."/>
            <person name="Henrissat B."/>
            <person name="Wiebenga A."/>
            <person name="De vries R.P."/>
            <person name="Grigoriev I.V."/>
            <person name="Mortensen U.H."/>
            <person name="Andersen M.R."/>
            <person name="Baker S.E."/>
        </authorList>
    </citation>
    <scope>NUCLEOTIDE SEQUENCE</scope>
    <source>
        <strain evidence="1">CBS 621.78</strain>
    </source>
</reference>